<dbReference type="InterPro" id="IPR006656">
    <property type="entry name" value="Mopterin_OxRdtase"/>
</dbReference>
<dbReference type="AlphaFoldDB" id="A0A6S6XUK0"/>
<dbReference type="InterPro" id="IPR006963">
    <property type="entry name" value="Mopterin_OxRdtase_4Fe-4S_dom"/>
</dbReference>
<dbReference type="PROSITE" id="PS51669">
    <property type="entry name" value="4FE4S_MOW_BIS_MGD"/>
    <property type="match status" value="1"/>
</dbReference>
<keyword evidence="9" id="KW-0411">Iron-sulfur</keyword>
<dbReference type="SUPFAM" id="SSF53706">
    <property type="entry name" value="Formate dehydrogenase/DMSO reductase, domains 1-3"/>
    <property type="match status" value="1"/>
</dbReference>
<dbReference type="PANTHER" id="PTHR43105">
    <property type="entry name" value="RESPIRATORY NITRATE REDUCTASE"/>
    <property type="match status" value="1"/>
</dbReference>
<evidence type="ECO:0000256" key="8">
    <source>
        <dbReference type="ARBA" id="ARBA00023004"/>
    </source>
</evidence>
<dbReference type="InterPro" id="IPR041854">
    <property type="entry name" value="BFD-like_2Fe2S-bd_dom_sf"/>
</dbReference>
<dbReference type="GO" id="GO:0016020">
    <property type="term" value="C:membrane"/>
    <property type="evidence" value="ECO:0007669"/>
    <property type="project" value="TreeGrafter"/>
</dbReference>
<keyword evidence="10" id="KW-0534">Nitrate assimilation</keyword>
<keyword evidence="8" id="KW-0408">Iron</keyword>
<dbReference type="Pfam" id="PF01568">
    <property type="entry name" value="Molydop_binding"/>
    <property type="match status" value="1"/>
</dbReference>
<dbReference type="GO" id="GO:0042128">
    <property type="term" value="P:nitrate assimilation"/>
    <property type="evidence" value="ECO:0007669"/>
    <property type="project" value="UniProtKB-KW"/>
</dbReference>
<dbReference type="Pfam" id="PF04879">
    <property type="entry name" value="Molybdop_Fe4S4"/>
    <property type="match status" value="1"/>
</dbReference>
<evidence type="ECO:0000256" key="1">
    <source>
        <dbReference type="ARBA" id="ARBA00001942"/>
    </source>
</evidence>
<dbReference type="Gene3D" id="2.40.40.20">
    <property type="match status" value="1"/>
</dbReference>
<reference evidence="11 12" key="1">
    <citation type="submission" date="2020-03" db="EMBL/GenBank/DDBJ databases">
        <authorList>
            <consortium name="Genoscope - CEA"/>
            <person name="William W."/>
        </authorList>
    </citation>
    <scope>NUCLEOTIDE SEQUENCE [LARGE SCALE GENOMIC DNA]</scope>
    <source>
        <strain evidence="12">DSM 16959</strain>
    </source>
</reference>
<evidence type="ECO:0000256" key="4">
    <source>
        <dbReference type="ARBA" id="ARBA00022485"/>
    </source>
</evidence>
<evidence type="ECO:0000256" key="10">
    <source>
        <dbReference type="ARBA" id="ARBA00023063"/>
    </source>
</evidence>
<comment type="cofactor">
    <cofactor evidence="1">
        <name>Mo-bis(molybdopterin guanine dinucleotide)</name>
        <dbReference type="ChEBI" id="CHEBI:60539"/>
    </cofactor>
</comment>
<evidence type="ECO:0000256" key="9">
    <source>
        <dbReference type="ARBA" id="ARBA00023014"/>
    </source>
</evidence>
<dbReference type="GO" id="GO:0016491">
    <property type="term" value="F:oxidoreductase activity"/>
    <property type="evidence" value="ECO:0007669"/>
    <property type="project" value="UniProtKB-KW"/>
</dbReference>
<dbReference type="Gene3D" id="3.40.228.10">
    <property type="entry name" value="Dimethylsulfoxide Reductase, domain 2"/>
    <property type="match status" value="1"/>
</dbReference>
<dbReference type="CDD" id="cd02791">
    <property type="entry name" value="MopB_CT_Nitrate-R-NapA-like"/>
    <property type="match status" value="1"/>
</dbReference>
<dbReference type="InterPro" id="IPR009010">
    <property type="entry name" value="Asp_de-COase-like_dom_sf"/>
</dbReference>
<dbReference type="SUPFAM" id="SSF50692">
    <property type="entry name" value="ADC-like"/>
    <property type="match status" value="1"/>
</dbReference>
<evidence type="ECO:0000313" key="11">
    <source>
        <dbReference type="EMBL" id="CAB1369635.1"/>
    </source>
</evidence>
<dbReference type="Gene3D" id="2.20.25.90">
    <property type="entry name" value="ADC-like domains"/>
    <property type="match status" value="1"/>
</dbReference>
<dbReference type="InterPro" id="IPR050123">
    <property type="entry name" value="Prok_molybdopt-oxidoreductase"/>
</dbReference>
<dbReference type="SMART" id="SM00926">
    <property type="entry name" value="Molybdop_Fe4S4"/>
    <property type="match status" value="1"/>
</dbReference>
<dbReference type="InterPro" id="IPR027467">
    <property type="entry name" value="MopterinOxRdtase_cofactor_BS"/>
</dbReference>
<dbReference type="InterPro" id="IPR041957">
    <property type="entry name" value="CT_Nitrate-R-NapA-like"/>
</dbReference>
<evidence type="ECO:0000313" key="12">
    <source>
        <dbReference type="Proteomes" id="UP000515733"/>
    </source>
</evidence>
<sequence>MNETKSTCPYCGTGCGLIIEHDGQRIFNVRGDPDHPANHGRLCTKGATLHLTVAPETAGLRTTLPQLRTGKNTARQTMAWPAALDHAAQRFAEVIRDHGADAVAFYISGQLLTEDYYVFNKLARGLVGTNNIDSNSRLCMSSAVMGYKLTLGADSVPCAYEDIDAADCLLIAGANTAYAHPIVFRRIEDARAARAGLKLIVVDPRRTDTAAAADLHLALQPGSDIALYQAMLHVLLQEKLVDRDYIHQHTEGFVALEAAAREMSPAVAAGICGLKASDIVTAARWFGAADSASLSLWCQGLNQSATGSHNSAALIQLHLATGKIGRPGCGPFSLTGQPNAMGGREAGAMATLLPGHRDLADADDRAEVARLWDIDALPDKPGLSAVELFDALGRGEIKALWIAGTNPAQSLPDSQRVQQALAACEFVVVQDIYQDTETTPYADLLLPAAGWGEKEGTVTNSERCISRVRAALPPPGQALPDWRIAADFALALGRYLGREEQAQRLFPYTCAEEVFNEHRETTRGRDLDIGGLSYGLLEQRGPQQWPFPVGATSGQVRLYGDGRFPTPNGRARFIVPVVEGVAEAPDARHPYQLNTGRLRDQWHGMSRTGNVPRLFSHAPEPQLDMHPDDMARHGLKNQDLVRVANPRGSFVAKARASEAMAPGQVFMPMHWGGRFMAGAGVNGVTLPRFDPLSRQPELKHCAVTLEKLQNLWPLVALRRAPAGKGATTLALRQALTPWINRCTHATLTLTGREEPVLVFQGWAESPWSAEQLADFDQALGLHDHSLYFADDRRGVSKRALMQDDRLIGVRLAGETLAAEWLEDLMAAGKPVAGLRRWLLAPLTQPPAGQVGRGRVVCNCLDVSEGEILTDRAEGLDLPALQAKRKCGTSCGSCLPEIRRLLATPLH</sequence>
<dbReference type="Pfam" id="PF00384">
    <property type="entry name" value="Molybdopterin"/>
    <property type="match status" value="1"/>
</dbReference>
<protein>
    <submittedName>
        <fullName evidence="11">Nitrate reductase</fullName>
        <ecNumber evidence="11">1.7.-.-</ecNumber>
    </submittedName>
</protein>
<dbReference type="Gene3D" id="1.10.10.1100">
    <property type="entry name" value="BFD-like [2Fe-2S]-binding domain"/>
    <property type="match status" value="1"/>
</dbReference>
<dbReference type="Gene3D" id="3.40.50.740">
    <property type="match status" value="1"/>
</dbReference>
<dbReference type="OrthoDB" id="7376058at2"/>
<keyword evidence="6" id="KW-0479">Metal-binding</keyword>
<dbReference type="Proteomes" id="UP000515733">
    <property type="component" value="Chromosome"/>
</dbReference>
<comment type="similarity">
    <text evidence="3">Belongs to the prokaryotic molybdopterin-containing oxidoreductase family. NasA/NapA/NarB subfamily.</text>
</comment>
<keyword evidence="4" id="KW-0004">4Fe-4S</keyword>
<gene>
    <name evidence="11" type="primary">nasA</name>
    <name evidence="11" type="ORF">DENOEST_2470</name>
</gene>
<dbReference type="CDD" id="cd02754">
    <property type="entry name" value="MopB_Nitrate-R-NapA-like"/>
    <property type="match status" value="1"/>
</dbReference>
<organism evidence="11 12">
    <name type="scientific">Denitratisoma oestradiolicum</name>
    <dbReference type="NCBI Taxonomy" id="311182"/>
    <lineage>
        <taxon>Bacteria</taxon>
        <taxon>Pseudomonadati</taxon>
        <taxon>Pseudomonadota</taxon>
        <taxon>Betaproteobacteria</taxon>
        <taxon>Nitrosomonadales</taxon>
        <taxon>Sterolibacteriaceae</taxon>
        <taxon>Denitratisoma</taxon>
    </lineage>
</organism>
<dbReference type="PANTHER" id="PTHR43105:SF9">
    <property type="entry name" value="NADPH-FE(3+) OXIDOREDUCTASE SUBUNIT ALPHA"/>
    <property type="match status" value="1"/>
</dbReference>
<accession>A0A6S6XUK0</accession>
<dbReference type="GO" id="GO:0045333">
    <property type="term" value="P:cellular respiration"/>
    <property type="evidence" value="ECO:0007669"/>
    <property type="project" value="UniProtKB-ARBA"/>
</dbReference>
<evidence type="ECO:0000256" key="3">
    <source>
        <dbReference type="ARBA" id="ARBA00008747"/>
    </source>
</evidence>
<dbReference type="KEGG" id="doe:DENOEST_2470"/>
<evidence type="ECO:0000256" key="5">
    <source>
        <dbReference type="ARBA" id="ARBA00022505"/>
    </source>
</evidence>
<dbReference type="GO" id="GO:0043546">
    <property type="term" value="F:molybdopterin cofactor binding"/>
    <property type="evidence" value="ECO:0007669"/>
    <property type="project" value="InterPro"/>
</dbReference>
<dbReference type="EC" id="1.7.-.-" evidence="11"/>
<dbReference type="PROSITE" id="PS00551">
    <property type="entry name" value="MOLYBDOPTERIN_PROK_1"/>
    <property type="match status" value="1"/>
</dbReference>
<keyword evidence="7 11" id="KW-0560">Oxidoreductase</keyword>
<dbReference type="GO" id="GO:1990204">
    <property type="term" value="C:oxidoreductase complex"/>
    <property type="evidence" value="ECO:0007669"/>
    <property type="project" value="UniProtKB-ARBA"/>
</dbReference>
<evidence type="ECO:0000256" key="7">
    <source>
        <dbReference type="ARBA" id="ARBA00023002"/>
    </source>
</evidence>
<comment type="cofactor">
    <cofactor evidence="2">
        <name>[4Fe-4S] cluster</name>
        <dbReference type="ChEBI" id="CHEBI:49883"/>
    </cofactor>
</comment>
<dbReference type="InterPro" id="IPR006657">
    <property type="entry name" value="MoPterin_dinucl-bd_dom"/>
</dbReference>
<dbReference type="RefSeq" id="WP_145771237.1">
    <property type="nucleotide sequence ID" value="NZ_LR778301.1"/>
</dbReference>
<dbReference type="InterPro" id="IPR007419">
    <property type="entry name" value="BFD-like_2Fe2S-bd_dom"/>
</dbReference>
<dbReference type="EMBL" id="LR778301">
    <property type="protein sequence ID" value="CAB1369635.1"/>
    <property type="molecule type" value="Genomic_DNA"/>
</dbReference>
<evidence type="ECO:0000256" key="2">
    <source>
        <dbReference type="ARBA" id="ARBA00001966"/>
    </source>
</evidence>
<name>A0A6S6XUK0_9PROT</name>
<proteinExistence type="inferred from homology"/>
<keyword evidence="5" id="KW-0500">Molybdenum</keyword>
<dbReference type="Pfam" id="PF04324">
    <property type="entry name" value="Fer2_BFD"/>
    <property type="match status" value="1"/>
</dbReference>
<keyword evidence="12" id="KW-1185">Reference proteome</keyword>
<dbReference type="GO" id="GO:0046872">
    <property type="term" value="F:metal ion binding"/>
    <property type="evidence" value="ECO:0007669"/>
    <property type="project" value="UniProtKB-KW"/>
</dbReference>
<evidence type="ECO:0000256" key="6">
    <source>
        <dbReference type="ARBA" id="ARBA00022723"/>
    </source>
</evidence>
<dbReference type="GO" id="GO:0051539">
    <property type="term" value="F:4 iron, 4 sulfur cluster binding"/>
    <property type="evidence" value="ECO:0007669"/>
    <property type="project" value="UniProtKB-KW"/>
</dbReference>